<organism evidence="5">
    <name type="scientific">freshwater metagenome</name>
    <dbReference type="NCBI Taxonomy" id="449393"/>
    <lineage>
        <taxon>unclassified sequences</taxon>
        <taxon>metagenomes</taxon>
        <taxon>ecological metagenomes</taxon>
    </lineage>
</organism>
<feature type="transmembrane region" description="Helical" evidence="2">
    <location>
        <begin position="129"/>
        <end position="149"/>
    </location>
</feature>
<name>A0A6J7N929_9ZZZZ</name>
<proteinExistence type="predicted"/>
<feature type="transmembrane region" description="Helical" evidence="2">
    <location>
        <begin position="65"/>
        <end position="87"/>
    </location>
</feature>
<sequence length="220" mass="23246">MIVVPPGMYFANNYFNERLFGPKWARPKGKFGNLRILSPKLFEEQAAKSARGRYRGGMQLLKKEAFGRGILVGTGILIPLAALVLILERAGVDSDAIGVWAFLVAIIAFTAAGWVSAKESKGAPYSNGLVAGAGSFVLWSLLYTCIWVVRKAIGTSTGEHSGGEVALSFLAYVVVAGACGVLGGAIGAKMRARDSKTAGRPRADLDPTEERPDSIEQGAG</sequence>
<evidence type="ECO:0000313" key="4">
    <source>
        <dbReference type="EMBL" id="CAB4788847.1"/>
    </source>
</evidence>
<reference evidence="5" key="1">
    <citation type="submission" date="2020-05" db="EMBL/GenBank/DDBJ databases">
        <authorList>
            <person name="Chiriac C."/>
            <person name="Salcher M."/>
            <person name="Ghai R."/>
            <person name="Kavagutti S V."/>
        </authorList>
    </citation>
    <scope>NUCLEOTIDE SEQUENCE</scope>
</reference>
<feature type="compositionally biased region" description="Basic and acidic residues" evidence="1">
    <location>
        <begin position="193"/>
        <end position="214"/>
    </location>
</feature>
<protein>
    <submittedName>
        <fullName evidence="5">Unannotated protein</fullName>
    </submittedName>
</protein>
<feature type="region of interest" description="Disordered" evidence="1">
    <location>
        <begin position="193"/>
        <end position="220"/>
    </location>
</feature>
<accession>A0A6J7N929</accession>
<keyword evidence="2" id="KW-0812">Transmembrane</keyword>
<feature type="transmembrane region" description="Helical" evidence="2">
    <location>
        <begin position="169"/>
        <end position="188"/>
    </location>
</feature>
<dbReference type="EMBL" id="CAFAAH010000017">
    <property type="protein sequence ID" value="CAB4788847.1"/>
    <property type="molecule type" value="Genomic_DNA"/>
</dbReference>
<dbReference type="EMBL" id="CAEZWM010000044">
    <property type="protein sequence ID" value="CAB4652837.1"/>
    <property type="molecule type" value="Genomic_DNA"/>
</dbReference>
<evidence type="ECO:0000313" key="5">
    <source>
        <dbReference type="EMBL" id="CAB4989646.1"/>
    </source>
</evidence>
<evidence type="ECO:0000313" key="6">
    <source>
        <dbReference type="EMBL" id="CAB5005453.1"/>
    </source>
</evidence>
<keyword evidence="2" id="KW-1133">Transmembrane helix</keyword>
<evidence type="ECO:0000256" key="2">
    <source>
        <dbReference type="SAM" id="Phobius"/>
    </source>
</evidence>
<dbReference type="EMBL" id="CAFBPF010000035">
    <property type="protein sequence ID" value="CAB5005453.1"/>
    <property type="molecule type" value="Genomic_DNA"/>
</dbReference>
<evidence type="ECO:0000313" key="3">
    <source>
        <dbReference type="EMBL" id="CAB4652837.1"/>
    </source>
</evidence>
<keyword evidence="2" id="KW-0472">Membrane</keyword>
<dbReference type="AlphaFoldDB" id="A0A6J7N929"/>
<evidence type="ECO:0000256" key="1">
    <source>
        <dbReference type="SAM" id="MobiDB-lite"/>
    </source>
</evidence>
<dbReference type="EMBL" id="CAFBOR010000113">
    <property type="protein sequence ID" value="CAB4989646.1"/>
    <property type="molecule type" value="Genomic_DNA"/>
</dbReference>
<gene>
    <name evidence="3" type="ORF">UFOPK2242_00509</name>
    <name evidence="4" type="ORF">UFOPK2996_00274</name>
    <name evidence="5" type="ORF">UFOPK3974_00861</name>
    <name evidence="6" type="ORF">UFOPK4071_00429</name>
</gene>
<feature type="transmembrane region" description="Helical" evidence="2">
    <location>
        <begin position="99"/>
        <end position="117"/>
    </location>
</feature>